<dbReference type="GO" id="GO:0030672">
    <property type="term" value="C:synaptic vesicle membrane"/>
    <property type="evidence" value="ECO:0007669"/>
    <property type="project" value="TreeGrafter"/>
</dbReference>
<proteinExistence type="inferred from homology"/>
<dbReference type="GO" id="GO:0005198">
    <property type="term" value="F:structural molecule activity"/>
    <property type="evidence" value="ECO:0007669"/>
    <property type="project" value="InterPro"/>
</dbReference>
<organism evidence="7 8">
    <name type="scientific">Chiloscyllium punctatum</name>
    <name type="common">Brownbanded bambooshark</name>
    <name type="synonym">Hemiscyllium punctatum</name>
    <dbReference type="NCBI Taxonomy" id="137246"/>
    <lineage>
        <taxon>Eukaryota</taxon>
        <taxon>Metazoa</taxon>
        <taxon>Chordata</taxon>
        <taxon>Craniata</taxon>
        <taxon>Vertebrata</taxon>
        <taxon>Chondrichthyes</taxon>
        <taxon>Elasmobranchii</taxon>
        <taxon>Galeomorphii</taxon>
        <taxon>Galeoidea</taxon>
        <taxon>Orectolobiformes</taxon>
        <taxon>Hemiscylliidae</taxon>
        <taxon>Chiloscyllium</taxon>
    </lineage>
</organism>
<dbReference type="GO" id="GO:0030130">
    <property type="term" value="C:clathrin coat of trans-Golgi network vesicle"/>
    <property type="evidence" value="ECO:0007669"/>
    <property type="project" value="InterPro"/>
</dbReference>
<gene>
    <name evidence="7" type="ORF">chiPu_0017524</name>
</gene>
<dbReference type="GO" id="GO:0030132">
    <property type="term" value="C:clathrin coat of coated pit"/>
    <property type="evidence" value="ECO:0007669"/>
    <property type="project" value="InterPro"/>
</dbReference>
<keyword evidence="5 6" id="KW-0968">Cytoplasmic vesicle</keyword>
<evidence type="ECO:0000256" key="2">
    <source>
        <dbReference type="ARBA" id="ARBA00005263"/>
    </source>
</evidence>
<sequence>MDIENGSAPCAELDPAAAFLEQHHHEIEGIEREQEAGEIPGSEAVQSQGLATGELIGEVDAVNGDSCQENGAGPCSVISQADRLHQEPDSIRKWREEQIKHLAELDAHSREAELEWREKAKKDLEDWYIQQAEHLEEMKTNNRILDEAFYKQPFADVIGYVTNIKQHCYNLQQSAEDPDVSEGQEVVVGSEWEHVLHLCDLSSKTSKVSKDVSRMRSVLMSLSQVPLTLK</sequence>
<dbReference type="STRING" id="137246.A0A401RGR8"/>
<accession>A0A401RGR8</accession>
<dbReference type="GO" id="GO:0006886">
    <property type="term" value="P:intracellular protein transport"/>
    <property type="evidence" value="ECO:0007669"/>
    <property type="project" value="InterPro"/>
</dbReference>
<evidence type="ECO:0000256" key="3">
    <source>
        <dbReference type="ARBA" id="ARBA00023136"/>
    </source>
</evidence>
<keyword evidence="8" id="KW-1185">Reference proteome</keyword>
<evidence type="ECO:0000313" key="8">
    <source>
        <dbReference type="Proteomes" id="UP000287033"/>
    </source>
</evidence>
<evidence type="ECO:0000256" key="1">
    <source>
        <dbReference type="ARBA" id="ARBA00004180"/>
    </source>
</evidence>
<protein>
    <recommendedName>
        <fullName evidence="6">Clathrin light chain</fullName>
    </recommendedName>
</protein>
<comment type="function">
    <text evidence="6">Clathrin is the major protein of the polyhedral coat of coated pits and vesicles.</text>
</comment>
<dbReference type="GO" id="GO:0099631">
    <property type="term" value="C:postsynaptic endocytic zone cytoplasmic component"/>
    <property type="evidence" value="ECO:0007669"/>
    <property type="project" value="TreeGrafter"/>
</dbReference>
<dbReference type="GO" id="GO:0072583">
    <property type="term" value="P:clathrin-dependent endocytosis"/>
    <property type="evidence" value="ECO:0007669"/>
    <property type="project" value="TreeGrafter"/>
</dbReference>
<name>A0A401RGR8_CHIPU</name>
<dbReference type="EMBL" id="BEZZ01001307">
    <property type="protein sequence ID" value="GCC17331.1"/>
    <property type="molecule type" value="Genomic_DNA"/>
</dbReference>
<evidence type="ECO:0000313" key="7">
    <source>
        <dbReference type="EMBL" id="GCC17331.1"/>
    </source>
</evidence>
<evidence type="ECO:0000256" key="5">
    <source>
        <dbReference type="ARBA" id="ARBA00023329"/>
    </source>
</evidence>
<dbReference type="InterPro" id="IPR000996">
    <property type="entry name" value="Clathrin_L-chain"/>
</dbReference>
<comment type="caution">
    <text evidence="7">The sequence shown here is derived from an EMBL/GenBank/DDBJ whole genome shotgun (WGS) entry which is preliminary data.</text>
</comment>
<evidence type="ECO:0000256" key="4">
    <source>
        <dbReference type="ARBA" id="ARBA00023176"/>
    </source>
</evidence>
<comment type="subcellular location">
    <subcellularLocation>
        <location evidence="1 6">Cytoplasmic vesicle membrane</location>
        <topology evidence="1 6">Peripheral membrane protein</topology>
        <orientation evidence="1 6">Cytoplasmic side</orientation>
    </subcellularLocation>
    <subcellularLocation>
        <location evidence="6">Membrane</location>
        <location evidence="6">Coated pit</location>
        <topology evidence="6">Peripheral membrane protein</topology>
        <orientation evidence="6">Cytoplasmic side</orientation>
    </subcellularLocation>
    <text evidence="6">Cytoplasmic face of coated pits and vesicles.</text>
</comment>
<dbReference type="Proteomes" id="UP000287033">
    <property type="component" value="Unassembled WGS sequence"/>
</dbReference>
<dbReference type="OrthoDB" id="5512at2759"/>
<dbReference type="PANTHER" id="PTHR10639:SF7">
    <property type="entry name" value="CLATHRIN LIGHT CHAIN"/>
    <property type="match status" value="1"/>
</dbReference>
<dbReference type="AlphaFoldDB" id="A0A401RGR8"/>
<dbReference type="Pfam" id="PF01086">
    <property type="entry name" value="Clathrin_lg_ch"/>
    <property type="match status" value="1"/>
</dbReference>
<reference evidence="7 8" key="1">
    <citation type="journal article" date="2018" name="Nat. Ecol. Evol.">
        <title>Shark genomes provide insights into elasmobranch evolution and the origin of vertebrates.</title>
        <authorList>
            <person name="Hara Y"/>
            <person name="Yamaguchi K"/>
            <person name="Onimaru K"/>
            <person name="Kadota M"/>
            <person name="Koyanagi M"/>
            <person name="Keeley SD"/>
            <person name="Tatsumi K"/>
            <person name="Tanaka K"/>
            <person name="Motone F"/>
            <person name="Kageyama Y"/>
            <person name="Nozu R"/>
            <person name="Adachi N"/>
            <person name="Nishimura O"/>
            <person name="Nakagawa R"/>
            <person name="Tanegashima C"/>
            <person name="Kiyatake I"/>
            <person name="Matsumoto R"/>
            <person name="Murakumo K"/>
            <person name="Nishida K"/>
            <person name="Terakita A"/>
            <person name="Kuratani S"/>
            <person name="Sato K"/>
            <person name="Hyodo S Kuraku.S."/>
        </authorList>
    </citation>
    <scope>NUCLEOTIDE SEQUENCE [LARGE SCALE GENOMIC DNA]</scope>
</reference>
<keyword evidence="4 6" id="KW-0168">Coated pit</keyword>
<dbReference type="GO" id="GO:0032050">
    <property type="term" value="F:clathrin heavy chain binding"/>
    <property type="evidence" value="ECO:0007669"/>
    <property type="project" value="TreeGrafter"/>
</dbReference>
<comment type="similarity">
    <text evidence="2 6">Belongs to the clathrin light chain family.</text>
</comment>
<dbReference type="PANTHER" id="PTHR10639">
    <property type="entry name" value="CLATHRIN LIGHT CHAIN"/>
    <property type="match status" value="1"/>
</dbReference>
<evidence type="ECO:0000256" key="6">
    <source>
        <dbReference type="RuleBase" id="RU363137"/>
    </source>
</evidence>
<dbReference type="OMA" id="IKQHCYN"/>
<keyword evidence="3 6" id="KW-0472">Membrane</keyword>